<dbReference type="Gene3D" id="1.10.287.380">
    <property type="entry name" value="Valyl-tRNA synthetase, C-terminal domain"/>
    <property type="match status" value="1"/>
</dbReference>
<evidence type="ECO:0000256" key="3">
    <source>
        <dbReference type="SAM" id="Coils"/>
    </source>
</evidence>
<accession>A0ABS8N7P8</accession>
<dbReference type="InterPro" id="IPR003439">
    <property type="entry name" value="ABC_transporter-like_ATP-bd"/>
</dbReference>
<organism evidence="5 6">
    <name type="scientific">Clostridium aromativorans</name>
    <dbReference type="NCBI Taxonomy" id="2836848"/>
    <lineage>
        <taxon>Bacteria</taxon>
        <taxon>Bacillati</taxon>
        <taxon>Bacillota</taxon>
        <taxon>Clostridia</taxon>
        <taxon>Eubacteriales</taxon>
        <taxon>Clostridiaceae</taxon>
        <taxon>Clostridium</taxon>
    </lineage>
</organism>
<dbReference type="Pfam" id="PF16326">
    <property type="entry name" value="ABC_tran_CTD"/>
    <property type="match status" value="1"/>
</dbReference>
<dbReference type="RefSeq" id="WP_229981690.1">
    <property type="nucleotide sequence ID" value="NZ_JAJJPB010000018.1"/>
</dbReference>
<name>A0ABS8N7P8_9CLOT</name>
<keyword evidence="6" id="KW-1185">Reference proteome</keyword>
<evidence type="ECO:0000313" key="6">
    <source>
        <dbReference type="Proteomes" id="UP001165422"/>
    </source>
</evidence>
<dbReference type="InterPro" id="IPR027417">
    <property type="entry name" value="P-loop_NTPase"/>
</dbReference>
<dbReference type="PROSITE" id="PS00211">
    <property type="entry name" value="ABC_TRANSPORTER_1"/>
    <property type="match status" value="1"/>
</dbReference>
<proteinExistence type="predicted"/>
<feature type="domain" description="ABC transporter" evidence="4">
    <location>
        <begin position="320"/>
        <end position="538"/>
    </location>
</feature>
<dbReference type="InterPro" id="IPR032781">
    <property type="entry name" value="ABC_tran_Xtn"/>
</dbReference>
<dbReference type="Pfam" id="PF12848">
    <property type="entry name" value="ABC_tran_Xtn"/>
    <property type="match status" value="1"/>
</dbReference>
<evidence type="ECO:0000256" key="2">
    <source>
        <dbReference type="ARBA" id="ARBA00022840"/>
    </source>
</evidence>
<protein>
    <submittedName>
        <fullName evidence="5">ABC-F family ATP-binding cassette domain-containing protein</fullName>
    </submittedName>
</protein>
<dbReference type="Pfam" id="PF00005">
    <property type="entry name" value="ABC_tran"/>
    <property type="match status" value="2"/>
</dbReference>
<feature type="coiled-coil region" evidence="3">
    <location>
        <begin position="242"/>
        <end position="269"/>
    </location>
</feature>
<dbReference type="PROSITE" id="PS50893">
    <property type="entry name" value="ABC_TRANSPORTER_2"/>
    <property type="match status" value="2"/>
</dbReference>
<feature type="coiled-coil region" evidence="3">
    <location>
        <begin position="570"/>
        <end position="621"/>
    </location>
</feature>
<dbReference type="EMBL" id="JAJJPB010000018">
    <property type="protein sequence ID" value="MCC9295800.1"/>
    <property type="molecule type" value="Genomic_DNA"/>
</dbReference>
<dbReference type="SUPFAM" id="SSF52540">
    <property type="entry name" value="P-loop containing nucleoside triphosphate hydrolases"/>
    <property type="match status" value="2"/>
</dbReference>
<evidence type="ECO:0000313" key="5">
    <source>
        <dbReference type="EMBL" id="MCC9295800.1"/>
    </source>
</evidence>
<dbReference type="Proteomes" id="UP001165422">
    <property type="component" value="Unassembled WGS sequence"/>
</dbReference>
<keyword evidence="3" id="KW-0175">Coiled coil</keyword>
<dbReference type="InterPro" id="IPR037118">
    <property type="entry name" value="Val-tRNA_synth_C_sf"/>
</dbReference>
<evidence type="ECO:0000256" key="1">
    <source>
        <dbReference type="ARBA" id="ARBA00022741"/>
    </source>
</evidence>
<reference evidence="5" key="1">
    <citation type="submission" date="2021-11" db="EMBL/GenBank/DDBJ databases">
        <authorList>
            <person name="Qingchun L."/>
            <person name="Dong Z."/>
            <person name="Zongwei Q."/>
            <person name="Jia Z."/>
            <person name="Duotao L."/>
        </authorList>
    </citation>
    <scope>NUCLEOTIDE SEQUENCE</scope>
    <source>
        <strain evidence="5">WLY-B-L2</strain>
    </source>
</reference>
<dbReference type="Gene3D" id="3.40.50.300">
    <property type="entry name" value="P-loop containing nucleotide triphosphate hydrolases"/>
    <property type="match status" value="2"/>
</dbReference>
<keyword evidence="2 5" id="KW-0067">ATP-binding</keyword>
<keyword evidence="1" id="KW-0547">Nucleotide-binding</keyword>
<dbReference type="InterPro" id="IPR051309">
    <property type="entry name" value="ABCF_ATPase"/>
</dbReference>
<dbReference type="PANTHER" id="PTHR42855">
    <property type="entry name" value="ABC TRANSPORTER ATP-BINDING SUBUNIT"/>
    <property type="match status" value="1"/>
</dbReference>
<sequence>MNLLTAENICKNYSEKILLENICLGINEGDKIGIIGVNGTGKSTLLKILSGFEIPDRGRITRANKCDLGYLPQNCDFSSSDATVLEQIFRGNSSVMKLLRKYRAVLGLIKKDPDNTELQNSIFDLNSKMESENAWGIENKAKTILTKLGIVDFDAKVSTLSGGQKKRIALASTLITPSNILILDEPTNHLDDETIEWLEDLLDKFNGALVMVTHDRFFLDKITNRIFELSHGNLYSYTGNYSTFLEKKAERLERENADDRKRKSLIKKELAWIRRGAKARSTKQKARIERFENLTSEKHITSDPKLDIDIKSSRIGKKVINIDNISKSFGDKIIVKNFSYNILNNDRIGILGPNGCGKSTLMNILSEKILPDSGSIDIGETIKIGYFSQEIPDMDMNQRVIEYIKNTSGYADTESGEKISASAILEKFLFEPSVQWTPLGKLSGGERRRIYLLKVLMEYPNLLLLDEPTNDLDIETLTILEDYLQNFKGAVVSVSHDRYFLDKIVNKLFVFEGHGRISQYTSSYSYFRQMQRKKQNEISGGNIKENKAKKIHTHTREKKLKFTYKEQLEFNEIDGIIENLENAISEKEREMEEASSDYILLEKLTAEKETLKKELDKKIDRWTYLNELNEKIQESKTHGVYQYPH</sequence>
<evidence type="ECO:0000259" key="4">
    <source>
        <dbReference type="PROSITE" id="PS50893"/>
    </source>
</evidence>
<gene>
    <name evidence="5" type="ORF">LN736_13110</name>
</gene>
<dbReference type="GO" id="GO:0005524">
    <property type="term" value="F:ATP binding"/>
    <property type="evidence" value="ECO:0007669"/>
    <property type="project" value="UniProtKB-KW"/>
</dbReference>
<comment type="caution">
    <text evidence="5">The sequence shown here is derived from an EMBL/GenBank/DDBJ whole genome shotgun (WGS) entry which is preliminary data.</text>
</comment>
<dbReference type="InterPro" id="IPR017871">
    <property type="entry name" value="ABC_transporter-like_CS"/>
</dbReference>
<feature type="domain" description="ABC transporter" evidence="4">
    <location>
        <begin position="4"/>
        <end position="256"/>
    </location>
</feature>
<dbReference type="PANTHER" id="PTHR42855:SF1">
    <property type="entry name" value="ABC TRANSPORTER DOMAIN-CONTAINING PROTEIN"/>
    <property type="match status" value="1"/>
</dbReference>
<dbReference type="InterPro" id="IPR003593">
    <property type="entry name" value="AAA+_ATPase"/>
</dbReference>
<dbReference type="SMART" id="SM00382">
    <property type="entry name" value="AAA"/>
    <property type="match status" value="2"/>
</dbReference>
<dbReference type="InterPro" id="IPR032524">
    <property type="entry name" value="ABC_tran_C"/>
</dbReference>
<dbReference type="CDD" id="cd03221">
    <property type="entry name" value="ABCF_EF-3"/>
    <property type="match status" value="2"/>
</dbReference>